<gene>
    <name evidence="3" type="ORF">PEVE_00000191</name>
</gene>
<accession>A0ABN8LFN4</accession>
<evidence type="ECO:0000256" key="1">
    <source>
        <dbReference type="SAM" id="MobiDB-lite"/>
    </source>
</evidence>
<keyword evidence="4" id="KW-1185">Reference proteome</keyword>
<protein>
    <submittedName>
        <fullName evidence="3">Uncharacterized protein</fullName>
    </submittedName>
</protein>
<feature type="signal peptide" evidence="2">
    <location>
        <begin position="1"/>
        <end position="24"/>
    </location>
</feature>
<dbReference type="EMBL" id="CALNXI010000010">
    <property type="protein sequence ID" value="CAH3014451.1"/>
    <property type="molecule type" value="Genomic_DNA"/>
</dbReference>
<sequence>MEISASCILFALVVLITFSVESEAVVIGGMQGFRRRSGKRTFSTAESVMDQAREDKGDREGFPHTHPIR</sequence>
<comment type="caution">
    <text evidence="3">The sequence shown here is derived from an EMBL/GenBank/DDBJ whole genome shotgun (WGS) entry which is preliminary data.</text>
</comment>
<proteinExistence type="predicted"/>
<feature type="region of interest" description="Disordered" evidence="1">
    <location>
        <begin position="44"/>
        <end position="69"/>
    </location>
</feature>
<evidence type="ECO:0000313" key="3">
    <source>
        <dbReference type="EMBL" id="CAH3014451.1"/>
    </source>
</evidence>
<dbReference type="Proteomes" id="UP001159427">
    <property type="component" value="Unassembled WGS sequence"/>
</dbReference>
<evidence type="ECO:0000256" key="2">
    <source>
        <dbReference type="SAM" id="SignalP"/>
    </source>
</evidence>
<evidence type="ECO:0000313" key="4">
    <source>
        <dbReference type="Proteomes" id="UP001159427"/>
    </source>
</evidence>
<feature type="chain" id="PRO_5045744134" evidence="2">
    <location>
        <begin position="25"/>
        <end position="69"/>
    </location>
</feature>
<organism evidence="3 4">
    <name type="scientific">Porites evermanni</name>
    <dbReference type="NCBI Taxonomy" id="104178"/>
    <lineage>
        <taxon>Eukaryota</taxon>
        <taxon>Metazoa</taxon>
        <taxon>Cnidaria</taxon>
        <taxon>Anthozoa</taxon>
        <taxon>Hexacorallia</taxon>
        <taxon>Scleractinia</taxon>
        <taxon>Fungiina</taxon>
        <taxon>Poritidae</taxon>
        <taxon>Porites</taxon>
    </lineage>
</organism>
<keyword evidence="2" id="KW-0732">Signal</keyword>
<reference evidence="3 4" key="1">
    <citation type="submission" date="2022-05" db="EMBL/GenBank/DDBJ databases">
        <authorList>
            <consortium name="Genoscope - CEA"/>
            <person name="William W."/>
        </authorList>
    </citation>
    <scope>NUCLEOTIDE SEQUENCE [LARGE SCALE GENOMIC DNA]</scope>
</reference>
<feature type="compositionally biased region" description="Basic and acidic residues" evidence="1">
    <location>
        <begin position="51"/>
        <end position="63"/>
    </location>
</feature>
<name>A0ABN8LFN4_9CNID</name>